<dbReference type="PANTHER" id="PTHR23155">
    <property type="entry name" value="DISEASE RESISTANCE PROTEIN RP"/>
    <property type="match status" value="1"/>
</dbReference>
<gene>
    <name evidence="14" type="ORF">Fot_29481</name>
</gene>
<dbReference type="Gene3D" id="1.10.8.430">
    <property type="entry name" value="Helical domain of apoptotic protease-activating factors"/>
    <property type="match status" value="1"/>
</dbReference>
<sequence>MAYASLLSLNQTLDQIPHPDDQTEQQHIIMRSLHEKVSFLLSFLDVSSPQNSDKLRGLEGRIRDAAYEAEDIIESHISNQIFSELDQKFESLQKIILVLNSISDEVVKMRERNEIEVLLPRNSLPAASSKSRSTNNSVVMGDDFMKFWKLLTNPYSKLTVVSIVGMGGIGKTTLAKKYYDEFTAHCFDVRAWVTVSQEYREQEVLKELLNSIRGLNYESREESTEKLAENVSKRLKDKRFFIVMDDVWKIKTWNKVKNLFPDSNNGSRIILTTREPRVARHASRDFHCYHMRSLSVEESWKLLQRMVFGEKECPPQLVNIGRAISGKCKGLPLVLVLIGGLLYKAKRKLDYWKYVARNLRSSRNTDYNILDFIVFIYNQLPHHLRACFLYMGVLPEDYEIRRSKLTKLWVANRFIKPDRSKSLEEVAEEYLKDLVDRNLIVVGQWSYSGEIKTCSIHDSVRYFCLMKSKEEKFNSDVDYLPGVHDNLRQVSILTDLKNQIPKFALGNNRDLRVRSVTFFFRNSPNDIHFITNFWLLRVLDALTIRFEEFPVEIVELVTLRYIALTYWMKHRFPASIAKLCNLETLIVNPGKFRSIFNTSFLPPEIWKMARLRHLLFMRSYLPHPTDALMGRNIVPLENLQTLGNVINFRWTKEVLDMMPNLKKLVISFEHDGQTKWSSYCFDNFVYLLQLEILKCFFFAKSYLKYQDPLPVKFAFPQKLKRLTLSGCRISWKNMTVVGSLSNLEVLKLKFHAFEGPVWETNDGEFRRLKLLLIHMTDLEHWKVDETHLPSLKHLSLRYCYNLVEIPSQIGKIPTLKEIELCECSTSLVTSANVIREEHRKLGNFEFQKEADYPPAEQRPKARRSSKVVCKIDVKSDADRPAAPSPPKENGYLLEMDHDLAIASKQNFQGDYKFVICGMLLIE</sequence>
<keyword evidence="4" id="KW-0963">Cytoplasm</keyword>
<dbReference type="InterPro" id="IPR036388">
    <property type="entry name" value="WH-like_DNA-bd_sf"/>
</dbReference>
<dbReference type="PANTHER" id="PTHR23155:SF1152">
    <property type="entry name" value="AAA+ ATPASE DOMAIN-CONTAINING PROTEIN"/>
    <property type="match status" value="1"/>
</dbReference>
<evidence type="ECO:0000256" key="8">
    <source>
        <dbReference type="ARBA" id="ARBA00022741"/>
    </source>
</evidence>
<dbReference type="Gene3D" id="3.40.50.300">
    <property type="entry name" value="P-loop containing nucleotide triphosphate hydrolases"/>
    <property type="match status" value="1"/>
</dbReference>
<dbReference type="InterPro" id="IPR042197">
    <property type="entry name" value="Apaf_helical"/>
</dbReference>
<keyword evidence="15" id="KW-1185">Reference proteome</keyword>
<dbReference type="GO" id="GO:0009626">
    <property type="term" value="P:plant-type hypersensitive response"/>
    <property type="evidence" value="ECO:0007669"/>
    <property type="project" value="UniProtKB-KW"/>
</dbReference>
<evidence type="ECO:0000256" key="6">
    <source>
        <dbReference type="ARBA" id="ARBA00022667"/>
    </source>
</evidence>
<dbReference type="Pfam" id="PF23559">
    <property type="entry name" value="WHD_DRP"/>
    <property type="match status" value="1"/>
</dbReference>
<dbReference type="InterPro" id="IPR055414">
    <property type="entry name" value="LRR_R13L4/SHOC2-like"/>
</dbReference>
<dbReference type="FunFam" id="3.40.50.300:FF:001091">
    <property type="entry name" value="Probable disease resistance protein At1g61300"/>
    <property type="match status" value="1"/>
</dbReference>
<dbReference type="FunFam" id="1.10.10.10:FF:000322">
    <property type="entry name" value="Probable disease resistance protein At1g63360"/>
    <property type="match status" value="1"/>
</dbReference>
<name>A0ABD1TST8_9LAMI</name>
<keyword evidence="7" id="KW-0677">Repeat</keyword>
<dbReference type="GO" id="GO:0051607">
    <property type="term" value="P:defense response to virus"/>
    <property type="evidence" value="ECO:0007669"/>
    <property type="project" value="UniProtKB-ARBA"/>
</dbReference>
<dbReference type="GO" id="GO:0005524">
    <property type="term" value="F:ATP binding"/>
    <property type="evidence" value="ECO:0007669"/>
    <property type="project" value="UniProtKB-KW"/>
</dbReference>
<evidence type="ECO:0000256" key="5">
    <source>
        <dbReference type="ARBA" id="ARBA00022614"/>
    </source>
</evidence>
<comment type="function">
    <text evidence="1">Confers resistance to late blight (Phytophthora infestans) races carrying the avirulence gene Avr1. Resistance proteins guard the plant against pathogens that contain an appropriate avirulence protein via an indirect interaction with this avirulence protein. That triggers a defense system including the hypersensitive response, which restricts the pathogen growth.</text>
</comment>
<keyword evidence="6" id="KW-0381">Hypersensitive response</keyword>
<dbReference type="PRINTS" id="PR00364">
    <property type="entry name" value="DISEASERSIST"/>
</dbReference>
<evidence type="ECO:0000313" key="15">
    <source>
        <dbReference type="Proteomes" id="UP001604277"/>
    </source>
</evidence>
<keyword evidence="8" id="KW-0547">Nucleotide-binding</keyword>
<dbReference type="SUPFAM" id="SSF52058">
    <property type="entry name" value="L domain-like"/>
    <property type="match status" value="1"/>
</dbReference>
<evidence type="ECO:0000256" key="2">
    <source>
        <dbReference type="ARBA" id="ARBA00004496"/>
    </source>
</evidence>
<evidence type="ECO:0000256" key="4">
    <source>
        <dbReference type="ARBA" id="ARBA00022490"/>
    </source>
</evidence>
<dbReference type="Gene3D" id="1.10.10.10">
    <property type="entry name" value="Winged helix-like DNA-binding domain superfamily/Winged helix DNA-binding domain"/>
    <property type="match status" value="1"/>
</dbReference>
<reference evidence="15" key="1">
    <citation type="submission" date="2024-07" db="EMBL/GenBank/DDBJ databases">
        <title>Two chromosome-level genome assemblies of Korean endemic species Abeliophyllum distichum and Forsythia ovata (Oleaceae).</title>
        <authorList>
            <person name="Jang H."/>
        </authorList>
    </citation>
    <scope>NUCLEOTIDE SEQUENCE [LARGE SCALE GENOMIC DNA]</scope>
</reference>
<dbReference type="InterPro" id="IPR002182">
    <property type="entry name" value="NB-ARC"/>
</dbReference>
<organism evidence="14 15">
    <name type="scientific">Forsythia ovata</name>
    <dbReference type="NCBI Taxonomy" id="205694"/>
    <lineage>
        <taxon>Eukaryota</taxon>
        <taxon>Viridiplantae</taxon>
        <taxon>Streptophyta</taxon>
        <taxon>Embryophyta</taxon>
        <taxon>Tracheophyta</taxon>
        <taxon>Spermatophyta</taxon>
        <taxon>Magnoliopsida</taxon>
        <taxon>eudicotyledons</taxon>
        <taxon>Gunneridae</taxon>
        <taxon>Pentapetalae</taxon>
        <taxon>asterids</taxon>
        <taxon>lamiids</taxon>
        <taxon>Lamiales</taxon>
        <taxon>Oleaceae</taxon>
        <taxon>Forsythieae</taxon>
        <taxon>Forsythia</taxon>
    </lineage>
</organism>
<dbReference type="Pfam" id="PF23598">
    <property type="entry name" value="LRR_14"/>
    <property type="match status" value="1"/>
</dbReference>
<keyword evidence="9" id="KW-0611">Plant defense</keyword>
<evidence type="ECO:0000259" key="11">
    <source>
        <dbReference type="Pfam" id="PF00931"/>
    </source>
</evidence>
<keyword evidence="10" id="KW-0067">ATP-binding</keyword>
<protein>
    <submittedName>
        <fullName evidence="14">Disease resistance RPP8-like protein 3</fullName>
    </submittedName>
</protein>
<dbReference type="EMBL" id="JBFOLJ010000008">
    <property type="protein sequence ID" value="KAL2515510.1"/>
    <property type="molecule type" value="Genomic_DNA"/>
</dbReference>
<feature type="domain" description="Disease resistance R13L4/SHOC-2-like LRR" evidence="13">
    <location>
        <begin position="513"/>
        <end position="821"/>
    </location>
</feature>
<keyword evidence="5" id="KW-0433">Leucine-rich repeat</keyword>
<evidence type="ECO:0000256" key="1">
    <source>
        <dbReference type="ARBA" id="ARBA00002074"/>
    </source>
</evidence>
<evidence type="ECO:0000259" key="12">
    <source>
        <dbReference type="Pfam" id="PF23559"/>
    </source>
</evidence>
<dbReference type="Gene3D" id="3.80.10.10">
    <property type="entry name" value="Ribonuclease Inhibitor"/>
    <property type="match status" value="1"/>
</dbReference>
<proteinExistence type="inferred from homology"/>
<feature type="domain" description="Disease resistance protein winged helix" evidence="12">
    <location>
        <begin position="394"/>
        <end position="461"/>
    </location>
</feature>
<comment type="subcellular location">
    <subcellularLocation>
        <location evidence="2">Cytoplasm</location>
    </subcellularLocation>
</comment>
<evidence type="ECO:0000256" key="9">
    <source>
        <dbReference type="ARBA" id="ARBA00022821"/>
    </source>
</evidence>
<accession>A0ABD1TST8</accession>
<evidence type="ECO:0000256" key="7">
    <source>
        <dbReference type="ARBA" id="ARBA00022737"/>
    </source>
</evidence>
<dbReference type="InterPro" id="IPR044974">
    <property type="entry name" value="Disease_R_plants"/>
</dbReference>
<dbReference type="InterPro" id="IPR027417">
    <property type="entry name" value="P-loop_NTPase"/>
</dbReference>
<evidence type="ECO:0000256" key="3">
    <source>
        <dbReference type="ARBA" id="ARBA00008894"/>
    </source>
</evidence>
<comment type="similarity">
    <text evidence="3">Belongs to the disease resistance NB-LRR family.</text>
</comment>
<dbReference type="Proteomes" id="UP001604277">
    <property type="component" value="Unassembled WGS sequence"/>
</dbReference>
<dbReference type="InterPro" id="IPR058922">
    <property type="entry name" value="WHD_DRP"/>
</dbReference>
<dbReference type="Pfam" id="PF00931">
    <property type="entry name" value="NB-ARC"/>
    <property type="match status" value="1"/>
</dbReference>
<feature type="domain" description="NB-ARC" evidence="11">
    <location>
        <begin position="148"/>
        <end position="311"/>
    </location>
</feature>
<evidence type="ECO:0000313" key="14">
    <source>
        <dbReference type="EMBL" id="KAL2515510.1"/>
    </source>
</evidence>
<evidence type="ECO:0000256" key="10">
    <source>
        <dbReference type="ARBA" id="ARBA00022840"/>
    </source>
</evidence>
<dbReference type="InterPro" id="IPR032675">
    <property type="entry name" value="LRR_dom_sf"/>
</dbReference>
<dbReference type="SUPFAM" id="SSF52540">
    <property type="entry name" value="P-loop containing nucleoside triphosphate hydrolases"/>
    <property type="match status" value="1"/>
</dbReference>
<dbReference type="GO" id="GO:0005737">
    <property type="term" value="C:cytoplasm"/>
    <property type="evidence" value="ECO:0007669"/>
    <property type="project" value="UniProtKB-SubCell"/>
</dbReference>
<evidence type="ECO:0000259" key="13">
    <source>
        <dbReference type="Pfam" id="PF23598"/>
    </source>
</evidence>
<dbReference type="Gene3D" id="1.20.5.4130">
    <property type="match status" value="1"/>
</dbReference>
<dbReference type="AlphaFoldDB" id="A0ABD1TST8"/>
<comment type="caution">
    <text evidence="14">The sequence shown here is derived from an EMBL/GenBank/DDBJ whole genome shotgun (WGS) entry which is preliminary data.</text>
</comment>